<dbReference type="EMBL" id="QPFP01000003">
    <property type="protein sequence ID" value="TEB37940.1"/>
    <property type="molecule type" value="Genomic_DNA"/>
</dbReference>
<protein>
    <submittedName>
        <fullName evidence="2">Uncharacterized protein</fullName>
    </submittedName>
</protein>
<reference evidence="2 3" key="1">
    <citation type="journal article" date="2019" name="Nat. Ecol. Evol.">
        <title>Megaphylogeny resolves global patterns of mushroom evolution.</title>
        <authorList>
            <person name="Varga T."/>
            <person name="Krizsan K."/>
            <person name="Foldi C."/>
            <person name="Dima B."/>
            <person name="Sanchez-Garcia M."/>
            <person name="Sanchez-Ramirez S."/>
            <person name="Szollosi G.J."/>
            <person name="Szarkandi J.G."/>
            <person name="Papp V."/>
            <person name="Albert L."/>
            <person name="Andreopoulos W."/>
            <person name="Angelini C."/>
            <person name="Antonin V."/>
            <person name="Barry K.W."/>
            <person name="Bougher N.L."/>
            <person name="Buchanan P."/>
            <person name="Buyck B."/>
            <person name="Bense V."/>
            <person name="Catcheside P."/>
            <person name="Chovatia M."/>
            <person name="Cooper J."/>
            <person name="Damon W."/>
            <person name="Desjardin D."/>
            <person name="Finy P."/>
            <person name="Geml J."/>
            <person name="Haridas S."/>
            <person name="Hughes K."/>
            <person name="Justo A."/>
            <person name="Karasinski D."/>
            <person name="Kautmanova I."/>
            <person name="Kiss B."/>
            <person name="Kocsube S."/>
            <person name="Kotiranta H."/>
            <person name="LaButti K.M."/>
            <person name="Lechner B.E."/>
            <person name="Liimatainen K."/>
            <person name="Lipzen A."/>
            <person name="Lukacs Z."/>
            <person name="Mihaltcheva S."/>
            <person name="Morgado L.N."/>
            <person name="Niskanen T."/>
            <person name="Noordeloos M.E."/>
            <person name="Ohm R.A."/>
            <person name="Ortiz-Santana B."/>
            <person name="Ovrebo C."/>
            <person name="Racz N."/>
            <person name="Riley R."/>
            <person name="Savchenko A."/>
            <person name="Shiryaev A."/>
            <person name="Soop K."/>
            <person name="Spirin V."/>
            <person name="Szebenyi C."/>
            <person name="Tomsovsky M."/>
            <person name="Tulloss R.E."/>
            <person name="Uehling J."/>
            <person name="Grigoriev I.V."/>
            <person name="Vagvolgyi C."/>
            <person name="Papp T."/>
            <person name="Martin F.M."/>
            <person name="Miettinen O."/>
            <person name="Hibbett D.S."/>
            <person name="Nagy L.G."/>
        </authorList>
    </citation>
    <scope>NUCLEOTIDE SEQUENCE [LARGE SCALE GENOMIC DNA]</scope>
    <source>
        <strain evidence="2 3">FP101781</strain>
    </source>
</reference>
<evidence type="ECO:0000256" key="1">
    <source>
        <dbReference type="SAM" id="MobiDB-lite"/>
    </source>
</evidence>
<dbReference type="STRING" id="71717.A0A4Y7TUS1"/>
<evidence type="ECO:0000313" key="2">
    <source>
        <dbReference type="EMBL" id="TEB37940.1"/>
    </source>
</evidence>
<name>A0A4Y7TUS1_COPMI</name>
<organism evidence="2 3">
    <name type="scientific">Coprinellus micaceus</name>
    <name type="common">Glistening ink-cap mushroom</name>
    <name type="synonym">Coprinus micaceus</name>
    <dbReference type="NCBI Taxonomy" id="71717"/>
    <lineage>
        <taxon>Eukaryota</taxon>
        <taxon>Fungi</taxon>
        <taxon>Dikarya</taxon>
        <taxon>Basidiomycota</taxon>
        <taxon>Agaricomycotina</taxon>
        <taxon>Agaricomycetes</taxon>
        <taxon>Agaricomycetidae</taxon>
        <taxon>Agaricales</taxon>
        <taxon>Agaricineae</taxon>
        <taxon>Psathyrellaceae</taxon>
        <taxon>Coprinellus</taxon>
    </lineage>
</organism>
<dbReference type="AlphaFoldDB" id="A0A4Y7TUS1"/>
<accession>A0A4Y7TUS1</accession>
<proteinExistence type="predicted"/>
<feature type="region of interest" description="Disordered" evidence="1">
    <location>
        <begin position="1"/>
        <end position="21"/>
    </location>
</feature>
<keyword evidence="3" id="KW-1185">Reference proteome</keyword>
<sequence length="157" mass="17948">MPRNMGGRKQNGDFRCPLENRRPTELNPVQVQATPLPKLRPWSIDGTDMRREQGRWRVTDTLSPNKTVVQLFSDYMEYLHERAKSYIKETHGVALWSTLEFDIMYVLTHPNSWGGPQQVQIRHAAILTGLIPGNEAIRESSLSQKVKLTSTFASQTV</sequence>
<evidence type="ECO:0000313" key="3">
    <source>
        <dbReference type="Proteomes" id="UP000298030"/>
    </source>
</evidence>
<dbReference type="Gene3D" id="3.30.420.40">
    <property type="match status" value="1"/>
</dbReference>
<dbReference type="OrthoDB" id="2963168at2759"/>
<dbReference type="Proteomes" id="UP000298030">
    <property type="component" value="Unassembled WGS sequence"/>
</dbReference>
<comment type="caution">
    <text evidence="2">The sequence shown here is derived from an EMBL/GenBank/DDBJ whole genome shotgun (WGS) entry which is preliminary data.</text>
</comment>
<feature type="compositionally biased region" description="Basic and acidic residues" evidence="1">
    <location>
        <begin position="10"/>
        <end position="21"/>
    </location>
</feature>
<gene>
    <name evidence="2" type="ORF">FA13DRAFT_1785808</name>
</gene>